<gene>
    <name evidence="3" type="ORF">PPL_05284</name>
</gene>
<feature type="compositionally biased region" description="Basic residues" evidence="1">
    <location>
        <begin position="349"/>
        <end position="360"/>
    </location>
</feature>
<evidence type="ECO:0000259" key="2">
    <source>
        <dbReference type="SMART" id="SM00225"/>
    </source>
</evidence>
<dbReference type="InterPro" id="IPR003131">
    <property type="entry name" value="T1-type_BTB"/>
</dbReference>
<dbReference type="GO" id="GO:0051260">
    <property type="term" value="P:protein homooligomerization"/>
    <property type="evidence" value="ECO:0007669"/>
    <property type="project" value="InterPro"/>
</dbReference>
<dbReference type="Pfam" id="PF02214">
    <property type="entry name" value="BTB_2"/>
    <property type="match status" value="1"/>
</dbReference>
<feature type="region of interest" description="Disordered" evidence="1">
    <location>
        <begin position="1"/>
        <end position="24"/>
    </location>
</feature>
<reference evidence="3 4" key="1">
    <citation type="journal article" date="2011" name="Genome Res.">
        <title>Phylogeny-wide analysis of social amoeba genomes highlights ancient origins for complex intercellular communication.</title>
        <authorList>
            <person name="Heidel A.J."/>
            <person name="Lawal H.M."/>
            <person name="Felder M."/>
            <person name="Schilde C."/>
            <person name="Helps N.R."/>
            <person name="Tunggal B."/>
            <person name="Rivero F."/>
            <person name="John U."/>
            <person name="Schleicher M."/>
            <person name="Eichinger L."/>
            <person name="Platzer M."/>
            <person name="Noegel A.A."/>
            <person name="Schaap P."/>
            <person name="Gloeckner G."/>
        </authorList>
    </citation>
    <scope>NUCLEOTIDE SEQUENCE [LARGE SCALE GENOMIC DNA]</scope>
    <source>
        <strain evidence="4">ATCC 26659 / Pp 5 / PN500</strain>
    </source>
</reference>
<dbReference type="FunCoup" id="D3BB98">
    <property type="interactions" value="5"/>
</dbReference>
<dbReference type="RefSeq" id="XP_020433423.1">
    <property type="nucleotide sequence ID" value="XM_020576174.1"/>
</dbReference>
<dbReference type="PANTHER" id="PTHR14958:SF29">
    <property type="entry name" value="INSOMNIAC, ISOFORM B"/>
    <property type="match status" value="1"/>
</dbReference>
<dbReference type="GO" id="GO:0097602">
    <property type="term" value="F:cullin family protein binding"/>
    <property type="evidence" value="ECO:0007669"/>
    <property type="project" value="TreeGrafter"/>
</dbReference>
<dbReference type="Proteomes" id="UP000001396">
    <property type="component" value="Unassembled WGS sequence"/>
</dbReference>
<dbReference type="GO" id="GO:0043161">
    <property type="term" value="P:proteasome-mediated ubiquitin-dependent protein catabolic process"/>
    <property type="evidence" value="ECO:0007669"/>
    <property type="project" value="TreeGrafter"/>
</dbReference>
<dbReference type="SMART" id="SM00225">
    <property type="entry name" value="BTB"/>
    <property type="match status" value="1"/>
</dbReference>
<protein>
    <recommendedName>
        <fullName evidence="2">BTB domain-containing protein</fullName>
    </recommendedName>
</protein>
<dbReference type="PANTHER" id="PTHR14958">
    <property type="entry name" value="POTASSIUM CHANNEL TETRAMERISATION DOMAIN CONTAINING PROTEIN"/>
    <property type="match status" value="1"/>
</dbReference>
<dbReference type="GeneID" id="31360769"/>
<dbReference type="GO" id="GO:0031463">
    <property type="term" value="C:Cul3-RING ubiquitin ligase complex"/>
    <property type="evidence" value="ECO:0007669"/>
    <property type="project" value="TreeGrafter"/>
</dbReference>
<evidence type="ECO:0000256" key="1">
    <source>
        <dbReference type="SAM" id="MobiDB-lite"/>
    </source>
</evidence>
<evidence type="ECO:0000313" key="4">
    <source>
        <dbReference type="Proteomes" id="UP000001396"/>
    </source>
</evidence>
<feature type="domain" description="BTB" evidence="2">
    <location>
        <begin position="45"/>
        <end position="147"/>
    </location>
</feature>
<dbReference type="InterPro" id="IPR011333">
    <property type="entry name" value="SKP1/BTB/POZ_sf"/>
</dbReference>
<dbReference type="EMBL" id="ADBJ01000025">
    <property type="protein sequence ID" value="EFA81305.1"/>
    <property type="molecule type" value="Genomic_DNA"/>
</dbReference>
<dbReference type="STRING" id="670386.D3BB98"/>
<dbReference type="InterPro" id="IPR000210">
    <property type="entry name" value="BTB/POZ_dom"/>
</dbReference>
<feature type="region of interest" description="Disordered" evidence="1">
    <location>
        <begin position="349"/>
        <end position="372"/>
    </location>
</feature>
<dbReference type="Gene3D" id="3.30.710.10">
    <property type="entry name" value="Potassium Channel Kv1.1, Chain A"/>
    <property type="match status" value="1"/>
</dbReference>
<dbReference type="SUPFAM" id="SSF54695">
    <property type="entry name" value="POZ domain"/>
    <property type="match status" value="1"/>
</dbReference>
<comment type="caution">
    <text evidence="3">The sequence shown here is derived from an EMBL/GenBank/DDBJ whole genome shotgun (WGS) entry which is preliminary data.</text>
</comment>
<sequence>MNSNSLDENSNNNNVLSKSTGSTTNTLSNSTNNFIAQNNNANYGDWVKLNVGGTIIQTTITTLRKDKDSMLNLMFNKEYGWNHCRDENGCILIDADPRYFLVILNYLRHGDLIVEPNLNYYGVWSLAKYFQLKAIVDYLEIEENDATSWLTLLEDNVVSPDLDITKWVINRECTNSSFEVEDGRFKFQNRAYLITRDQYNPEEGEIRLTGTWCRSTNDDFFQLATRSDGLHQGPPYYEIQSGLEFNYCRGVASIVGRGGLLPSGAIKIKKQSEFSFPANVPVHFEVCDNGTNVSFTLWESITKTSISIETTCTNSSLINYIVFHNREKTGANHCSYLSNVRIQRWARPTPRRSKTKKLLKKMNQISPPGVVP</sequence>
<dbReference type="OMA" id="FEIFDDG"/>
<name>D3BB98_HETP5</name>
<organism evidence="3 4">
    <name type="scientific">Heterostelium pallidum (strain ATCC 26659 / Pp 5 / PN500)</name>
    <name type="common">Cellular slime mold</name>
    <name type="synonym">Polysphondylium pallidum</name>
    <dbReference type="NCBI Taxonomy" id="670386"/>
    <lineage>
        <taxon>Eukaryota</taxon>
        <taxon>Amoebozoa</taxon>
        <taxon>Evosea</taxon>
        <taxon>Eumycetozoa</taxon>
        <taxon>Dictyostelia</taxon>
        <taxon>Acytosteliales</taxon>
        <taxon>Acytosteliaceae</taxon>
        <taxon>Heterostelium</taxon>
    </lineage>
</organism>
<accession>D3BB98</accession>
<dbReference type="GO" id="GO:0005737">
    <property type="term" value="C:cytoplasm"/>
    <property type="evidence" value="ECO:0007669"/>
    <property type="project" value="TreeGrafter"/>
</dbReference>
<dbReference type="AlphaFoldDB" id="D3BB98"/>
<keyword evidence="4" id="KW-1185">Reference proteome</keyword>
<proteinExistence type="predicted"/>
<evidence type="ECO:0000313" key="3">
    <source>
        <dbReference type="EMBL" id="EFA81305.1"/>
    </source>
</evidence>
<dbReference type="InParanoid" id="D3BB98"/>